<feature type="region of interest" description="Disordered" evidence="10">
    <location>
        <begin position="638"/>
        <end position="838"/>
    </location>
</feature>
<dbReference type="InterPro" id="IPR050428">
    <property type="entry name" value="TCS_sensor_his_kinase"/>
</dbReference>
<dbReference type="InterPro" id="IPR003660">
    <property type="entry name" value="HAMP_dom"/>
</dbReference>
<dbReference type="GO" id="GO:0004673">
    <property type="term" value="F:protein histidine kinase activity"/>
    <property type="evidence" value="ECO:0007669"/>
    <property type="project" value="UniProtKB-EC"/>
</dbReference>
<evidence type="ECO:0000256" key="6">
    <source>
        <dbReference type="ARBA" id="ARBA00022692"/>
    </source>
</evidence>
<keyword evidence="8 11" id="KW-1133">Transmembrane helix</keyword>
<dbReference type="Pfam" id="PF08376">
    <property type="entry name" value="NIT"/>
    <property type="match status" value="1"/>
</dbReference>
<dbReference type="InterPro" id="IPR036890">
    <property type="entry name" value="HATPase_C_sf"/>
</dbReference>
<evidence type="ECO:0000256" key="7">
    <source>
        <dbReference type="ARBA" id="ARBA00022777"/>
    </source>
</evidence>
<reference evidence="14 15" key="1">
    <citation type="submission" date="2016-06" db="EMBL/GenBank/DDBJ databases">
        <authorList>
            <person name="Kjaerup R.B."/>
            <person name="Dalgaard T.S."/>
            <person name="Juul-Madsen H.R."/>
        </authorList>
    </citation>
    <scope>NUCLEOTIDE SEQUENCE [LARGE SCALE GENOMIC DNA]</scope>
    <source>
        <strain evidence="14 15">DSM 45577</strain>
    </source>
</reference>
<dbReference type="Gene3D" id="6.10.340.10">
    <property type="match status" value="1"/>
</dbReference>
<dbReference type="Proteomes" id="UP000198937">
    <property type="component" value="Unassembled WGS sequence"/>
</dbReference>
<evidence type="ECO:0000313" key="14">
    <source>
        <dbReference type="EMBL" id="SCL52877.1"/>
    </source>
</evidence>
<evidence type="ECO:0000256" key="1">
    <source>
        <dbReference type="ARBA" id="ARBA00000085"/>
    </source>
</evidence>
<dbReference type="AlphaFoldDB" id="A0A1C6UFQ6"/>
<dbReference type="Pfam" id="PF02518">
    <property type="entry name" value="HATPase_c"/>
    <property type="match status" value="1"/>
</dbReference>
<keyword evidence="5" id="KW-0808">Transferase</keyword>
<sequence>MSAWDGLMRYRSTNLRTKVIALLLSLVALWSFAAWVTLRDGVSLLGVQTIDSQVVAPSEPLLLALQDERRLAVAHLGAGDQSGREALEDSRRKVDGLAATFKTSARSWQAKLASNNRAQQRTETAIAEIDALATVRAATDDRSADRSSTEAAYTRAIESLFQVYDVVGGIDDIEIQADTRNLIDLYRIRELLSRQDGLLAGVLAAGRITPDEHTRFSQLVAAQRFLTDRIVTQLRPEDRENITGILSGADFDRLRGLEDRVVLSDRDTVRPAITAEDWDPAAGAALSSLQEAVLESGDAVVERAAPVAVMVIVRLVLAAGLGLIAVIASVIVSVTTARSLMAQLKRLREAARHLADEQLPTVVERLGRGDKVDVDAEAPPLDFGDDEIGQVGQAFNRVQETAVRTAVEQAELRRAVRDVFLSLARRTQGLVHRQVTLLDAMERQEESPDKLEDLFRIDHLATRMRRNAENLIVLSGAAPGRAWRRNVPMLDVARAATQEVEDYTRVQVLPLGSVGLAGRAVSDVIHLLAELIENALTFSPPQTQVEVKGHLVARGFAVEIEDRGLGMSVEDLAAANEQISNPRDFTLSNANQLGLFVVSQLAARHGIGVQLKASAYGGTTAVVLIPMELVTGAETLTTGRDAGASAPTSDGPAPGGRSRLSTAEPTTETTGGVALAERPARPTTGGRETPPADTARTATGRPGRRSPLSDSAPATQELPMITPARSAQPSTPPRRAEPPARPAGPAADPSAESSRTPAGLPVRVRQASIAPQLRESADTGEITDDAAVVMSPDQVRRTMSSYQHGTRRGRADAERIKDTDSDVPRPDAEEPPAVDTDR</sequence>
<evidence type="ECO:0000256" key="8">
    <source>
        <dbReference type="ARBA" id="ARBA00022989"/>
    </source>
</evidence>
<evidence type="ECO:0000256" key="9">
    <source>
        <dbReference type="ARBA" id="ARBA00023012"/>
    </source>
</evidence>
<keyword evidence="15" id="KW-1185">Reference proteome</keyword>
<feature type="compositionally biased region" description="Polar residues" evidence="10">
    <location>
        <begin position="659"/>
        <end position="670"/>
    </location>
</feature>
<gene>
    <name evidence="14" type="ORF">GA0070617_2203</name>
</gene>
<dbReference type="Pfam" id="PF00672">
    <property type="entry name" value="HAMP"/>
    <property type="match status" value="1"/>
</dbReference>
<dbReference type="Gene3D" id="3.30.565.10">
    <property type="entry name" value="Histidine kinase-like ATPase, C-terminal domain"/>
    <property type="match status" value="1"/>
</dbReference>
<evidence type="ECO:0000256" key="2">
    <source>
        <dbReference type="ARBA" id="ARBA00004370"/>
    </source>
</evidence>
<evidence type="ECO:0000256" key="11">
    <source>
        <dbReference type="SAM" id="Phobius"/>
    </source>
</evidence>
<feature type="compositionally biased region" description="Basic and acidic residues" evidence="10">
    <location>
        <begin position="809"/>
        <end position="828"/>
    </location>
</feature>
<feature type="transmembrane region" description="Helical" evidence="11">
    <location>
        <begin position="311"/>
        <end position="337"/>
    </location>
</feature>
<comment type="subcellular location">
    <subcellularLocation>
        <location evidence="2">Membrane</location>
    </subcellularLocation>
</comment>
<dbReference type="SMART" id="SM00304">
    <property type="entry name" value="HAMP"/>
    <property type="match status" value="1"/>
</dbReference>
<dbReference type="InterPro" id="IPR003594">
    <property type="entry name" value="HATPase_dom"/>
</dbReference>
<accession>A0A1C6UFQ6</accession>
<evidence type="ECO:0000256" key="10">
    <source>
        <dbReference type="SAM" id="MobiDB-lite"/>
    </source>
</evidence>
<keyword evidence="11" id="KW-0472">Membrane</keyword>
<dbReference type="EMBL" id="FMIA01000002">
    <property type="protein sequence ID" value="SCL52877.1"/>
    <property type="molecule type" value="Genomic_DNA"/>
</dbReference>
<feature type="compositionally biased region" description="Low complexity" evidence="10">
    <location>
        <begin position="689"/>
        <end position="701"/>
    </location>
</feature>
<dbReference type="PROSITE" id="PS50885">
    <property type="entry name" value="HAMP"/>
    <property type="match status" value="1"/>
</dbReference>
<keyword evidence="4" id="KW-0597">Phosphoprotein</keyword>
<dbReference type="PROSITE" id="PS50906">
    <property type="entry name" value="NIT"/>
    <property type="match status" value="1"/>
</dbReference>
<feature type="domain" description="HAMP" evidence="12">
    <location>
        <begin position="338"/>
        <end position="407"/>
    </location>
</feature>
<dbReference type="GO" id="GO:0005886">
    <property type="term" value="C:plasma membrane"/>
    <property type="evidence" value="ECO:0007669"/>
    <property type="project" value="TreeGrafter"/>
</dbReference>
<evidence type="ECO:0000259" key="12">
    <source>
        <dbReference type="PROSITE" id="PS50885"/>
    </source>
</evidence>
<dbReference type="PANTHER" id="PTHR45436:SF5">
    <property type="entry name" value="SENSOR HISTIDINE KINASE TRCS"/>
    <property type="match status" value="1"/>
</dbReference>
<name>A0A1C6UFQ6_9ACTN</name>
<evidence type="ECO:0000256" key="5">
    <source>
        <dbReference type="ARBA" id="ARBA00022679"/>
    </source>
</evidence>
<keyword evidence="6 11" id="KW-0812">Transmembrane</keyword>
<evidence type="ECO:0000256" key="3">
    <source>
        <dbReference type="ARBA" id="ARBA00012438"/>
    </source>
</evidence>
<dbReference type="GO" id="GO:0000160">
    <property type="term" value="P:phosphorelay signal transduction system"/>
    <property type="evidence" value="ECO:0007669"/>
    <property type="project" value="UniProtKB-KW"/>
</dbReference>
<protein>
    <recommendedName>
        <fullName evidence="3">histidine kinase</fullName>
        <ecNumber evidence="3">2.7.13.3</ecNumber>
    </recommendedName>
</protein>
<evidence type="ECO:0000259" key="13">
    <source>
        <dbReference type="PROSITE" id="PS50906"/>
    </source>
</evidence>
<dbReference type="SUPFAM" id="SSF55874">
    <property type="entry name" value="ATPase domain of HSP90 chaperone/DNA topoisomerase II/histidine kinase"/>
    <property type="match status" value="1"/>
</dbReference>
<organism evidence="14 15">
    <name type="scientific">Micromonospora yangpuensis</name>
    <dbReference type="NCBI Taxonomy" id="683228"/>
    <lineage>
        <taxon>Bacteria</taxon>
        <taxon>Bacillati</taxon>
        <taxon>Actinomycetota</taxon>
        <taxon>Actinomycetes</taxon>
        <taxon>Micromonosporales</taxon>
        <taxon>Micromonosporaceae</taxon>
        <taxon>Micromonospora</taxon>
    </lineage>
</organism>
<keyword evidence="7 14" id="KW-0418">Kinase</keyword>
<dbReference type="InterPro" id="IPR013587">
    <property type="entry name" value="Nitrate/nitrite_sensing"/>
</dbReference>
<proteinExistence type="predicted"/>
<evidence type="ECO:0000256" key="4">
    <source>
        <dbReference type="ARBA" id="ARBA00022553"/>
    </source>
</evidence>
<evidence type="ECO:0000313" key="15">
    <source>
        <dbReference type="Proteomes" id="UP000198937"/>
    </source>
</evidence>
<dbReference type="EC" id="2.7.13.3" evidence="3"/>
<comment type="catalytic activity">
    <reaction evidence="1">
        <text>ATP + protein L-histidine = ADP + protein N-phospho-L-histidine.</text>
        <dbReference type="EC" id="2.7.13.3"/>
    </reaction>
</comment>
<dbReference type="SMART" id="SM00387">
    <property type="entry name" value="HATPase_c"/>
    <property type="match status" value="1"/>
</dbReference>
<feature type="domain" description="NIT" evidence="13">
    <location>
        <begin position="56"/>
        <end position="307"/>
    </location>
</feature>
<dbReference type="STRING" id="683228.GA0070617_2203"/>
<dbReference type="PANTHER" id="PTHR45436">
    <property type="entry name" value="SENSOR HISTIDINE KINASE YKOH"/>
    <property type="match status" value="1"/>
</dbReference>
<dbReference type="InterPro" id="IPR010910">
    <property type="entry name" value="Nitrate/nitrite_sensing_bac"/>
</dbReference>
<keyword evidence="9" id="KW-0902">Two-component regulatory system</keyword>